<dbReference type="STRING" id="1385519.N801_00565"/>
<evidence type="ECO:0000256" key="1">
    <source>
        <dbReference type="ARBA" id="ARBA00022679"/>
    </source>
</evidence>
<dbReference type="Gene3D" id="3.40.630.30">
    <property type="match status" value="1"/>
</dbReference>
<dbReference type="Pfam" id="PF00583">
    <property type="entry name" value="Acetyltransf_1"/>
    <property type="match status" value="1"/>
</dbReference>
<dbReference type="AlphaFoldDB" id="A0A0A0JXU3"/>
<organism evidence="5 6">
    <name type="scientific">Knoellia aerolata DSM 18566</name>
    <dbReference type="NCBI Taxonomy" id="1385519"/>
    <lineage>
        <taxon>Bacteria</taxon>
        <taxon>Bacillati</taxon>
        <taxon>Actinomycetota</taxon>
        <taxon>Actinomycetes</taxon>
        <taxon>Micrococcales</taxon>
        <taxon>Intrasporangiaceae</taxon>
        <taxon>Knoellia</taxon>
    </lineage>
</organism>
<dbReference type="Proteomes" id="UP000030013">
    <property type="component" value="Unassembled WGS sequence"/>
</dbReference>
<feature type="region of interest" description="Disordered" evidence="3">
    <location>
        <begin position="1"/>
        <end position="28"/>
    </location>
</feature>
<proteinExistence type="predicted"/>
<accession>A0A0A0JXU3</accession>
<dbReference type="eggNOG" id="COG0456">
    <property type="taxonomic scope" value="Bacteria"/>
</dbReference>
<feature type="domain" description="N-acetyltransferase" evidence="4">
    <location>
        <begin position="198"/>
        <end position="360"/>
    </location>
</feature>
<evidence type="ECO:0000256" key="2">
    <source>
        <dbReference type="ARBA" id="ARBA00023315"/>
    </source>
</evidence>
<dbReference type="InterPro" id="IPR050680">
    <property type="entry name" value="YpeA/RimI_acetyltransf"/>
</dbReference>
<dbReference type="PANTHER" id="PTHR43420:SF12">
    <property type="entry name" value="N-ACETYLTRANSFERASE DOMAIN-CONTAINING PROTEIN"/>
    <property type="match status" value="1"/>
</dbReference>
<dbReference type="EMBL" id="AVPL01000006">
    <property type="protein sequence ID" value="KGN42295.1"/>
    <property type="molecule type" value="Genomic_DNA"/>
</dbReference>
<evidence type="ECO:0000313" key="6">
    <source>
        <dbReference type="Proteomes" id="UP000030013"/>
    </source>
</evidence>
<dbReference type="RefSeq" id="WP_342666897.1">
    <property type="nucleotide sequence ID" value="NZ_AVPL01000006.1"/>
</dbReference>
<dbReference type="InterPro" id="IPR000182">
    <property type="entry name" value="GNAT_dom"/>
</dbReference>
<name>A0A0A0JXU3_9MICO</name>
<dbReference type="PROSITE" id="PS51186">
    <property type="entry name" value="GNAT"/>
    <property type="match status" value="1"/>
</dbReference>
<sequence length="360" mass="39081">MSAETPDPLSETEIPPHQSGLPDLSGMPDGWVARVPSRDDVVALVALSEAHQRAVKGSGSVDSDTVESNVAGTGSWTRHQAVVADADGRVVGWASIHDRAAGRTLVEVLVDPALDEPHADALATALFAWSEEAGRVIAGGRDLPGTQLDSGAYADDGRQRRWLSAAGYRHTRSWLQMSRPVRPEEAAAGALPGPREGVRIRRVRKHDNGLPVAADLQTVHRMLEESFADHFNSYRESFPEFLSRLREDPGHRWDHWWIAELEVEGEVVPGGALVATILPPDASGAFGSYVDYIGVHRLSRGRGVAKALLHTVIRDAAQRGHSRVGLEVDDDSPTGANGLYVSMGWGTVYRTESWHRDITT</sequence>
<dbReference type="GO" id="GO:0016747">
    <property type="term" value="F:acyltransferase activity, transferring groups other than amino-acyl groups"/>
    <property type="evidence" value="ECO:0007669"/>
    <property type="project" value="InterPro"/>
</dbReference>
<reference evidence="5 6" key="1">
    <citation type="submission" date="2013-08" db="EMBL/GenBank/DDBJ databases">
        <title>The genome sequence of Knoellia aerolata.</title>
        <authorList>
            <person name="Zhu W."/>
            <person name="Wang G."/>
        </authorList>
    </citation>
    <scope>NUCLEOTIDE SEQUENCE [LARGE SCALE GENOMIC DNA]</scope>
    <source>
        <strain evidence="5 6">DSM 18566</strain>
    </source>
</reference>
<dbReference type="PANTHER" id="PTHR43420">
    <property type="entry name" value="ACETYLTRANSFERASE"/>
    <property type="match status" value="1"/>
</dbReference>
<keyword evidence="1 5" id="KW-0808">Transferase</keyword>
<dbReference type="CDD" id="cd04301">
    <property type="entry name" value="NAT_SF"/>
    <property type="match status" value="1"/>
</dbReference>
<keyword evidence="2" id="KW-0012">Acyltransferase</keyword>
<evidence type="ECO:0000259" key="4">
    <source>
        <dbReference type="PROSITE" id="PS51186"/>
    </source>
</evidence>
<gene>
    <name evidence="5" type="ORF">N801_00565</name>
</gene>
<evidence type="ECO:0000313" key="5">
    <source>
        <dbReference type="EMBL" id="KGN42295.1"/>
    </source>
</evidence>
<comment type="caution">
    <text evidence="5">The sequence shown here is derived from an EMBL/GenBank/DDBJ whole genome shotgun (WGS) entry which is preliminary data.</text>
</comment>
<dbReference type="SUPFAM" id="SSF55729">
    <property type="entry name" value="Acyl-CoA N-acyltransferases (Nat)"/>
    <property type="match status" value="1"/>
</dbReference>
<keyword evidence="6" id="KW-1185">Reference proteome</keyword>
<dbReference type="InterPro" id="IPR016181">
    <property type="entry name" value="Acyl_CoA_acyltransferase"/>
</dbReference>
<protein>
    <submittedName>
        <fullName evidence="5">N-acetyltransferase GCN5</fullName>
    </submittedName>
</protein>
<evidence type="ECO:0000256" key="3">
    <source>
        <dbReference type="SAM" id="MobiDB-lite"/>
    </source>
</evidence>